<keyword evidence="1" id="KW-0812">Transmembrane</keyword>
<keyword evidence="1" id="KW-1133">Transmembrane helix</keyword>
<sequence length="60" mass="7226">MLHANQSLKTWGKLKQESSHVYSLIFLIYSSYFLFHMCKRSYIKHKARGLFERLGALFYH</sequence>
<dbReference type="EMBL" id="CZBI01000001">
    <property type="protein sequence ID" value="CUP34169.1"/>
    <property type="molecule type" value="Genomic_DNA"/>
</dbReference>
<evidence type="ECO:0000256" key="1">
    <source>
        <dbReference type="SAM" id="Phobius"/>
    </source>
</evidence>
<accession>A0A174MKD5</accession>
<gene>
    <name evidence="2" type="ORF">ERS852557_00281</name>
</gene>
<dbReference type="AlphaFoldDB" id="A0A174MKD5"/>
<keyword evidence="1" id="KW-0472">Membrane</keyword>
<evidence type="ECO:0000313" key="2">
    <source>
        <dbReference type="EMBL" id="CUP34169.1"/>
    </source>
</evidence>
<proteinExistence type="predicted"/>
<name>A0A174MKD5_BACT4</name>
<organism evidence="2 3">
    <name type="scientific">Bacteroides thetaiotaomicron</name>
    <dbReference type="NCBI Taxonomy" id="818"/>
    <lineage>
        <taxon>Bacteria</taxon>
        <taxon>Pseudomonadati</taxon>
        <taxon>Bacteroidota</taxon>
        <taxon>Bacteroidia</taxon>
        <taxon>Bacteroidales</taxon>
        <taxon>Bacteroidaceae</taxon>
        <taxon>Bacteroides</taxon>
    </lineage>
</organism>
<reference evidence="2 3" key="1">
    <citation type="submission" date="2015-09" db="EMBL/GenBank/DDBJ databases">
        <authorList>
            <consortium name="Pathogen Informatics"/>
        </authorList>
    </citation>
    <scope>NUCLEOTIDE SEQUENCE [LARGE SCALE GENOMIC DNA]</scope>
    <source>
        <strain evidence="2 3">2789STDY5834945</strain>
    </source>
</reference>
<protein>
    <submittedName>
        <fullName evidence="2">Uncharacterized protein</fullName>
    </submittedName>
</protein>
<dbReference type="Proteomes" id="UP000095541">
    <property type="component" value="Unassembled WGS sequence"/>
</dbReference>
<feature type="transmembrane region" description="Helical" evidence="1">
    <location>
        <begin position="20"/>
        <end position="38"/>
    </location>
</feature>
<evidence type="ECO:0000313" key="3">
    <source>
        <dbReference type="Proteomes" id="UP000095541"/>
    </source>
</evidence>